<dbReference type="PANTHER" id="PTHR43108">
    <property type="entry name" value="N-ACETYLGLUCOSAMINE-6-SULFATASE FAMILY MEMBER"/>
    <property type="match status" value="1"/>
</dbReference>
<gene>
    <name evidence="4" type="ORF">GCM10023226_39790</name>
</gene>
<dbReference type="InterPro" id="IPR017850">
    <property type="entry name" value="Alkaline_phosphatase_core_sf"/>
</dbReference>
<dbReference type="Proteomes" id="UP001500621">
    <property type="component" value="Unassembled WGS sequence"/>
</dbReference>
<evidence type="ECO:0000256" key="1">
    <source>
        <dbReference type="SAM" id="MobiDB-lite"/>
    </source>
</evidence>
<feature type="region of interest" description="Disordered" evidence="1">
    <location>
        <begin position="23"/>
        <end position="42"/>
    </location>
</feature>
<dbReference type="SUPFAM" id="SSF53649">
    <property type="entry name" value="Alkaline phosphatase-like"/>
    <property type="match status" value="1"/>
</dbReference>
<name>A0ABP8X224_9ACTN</name>
<dbReference type="PANTHER" id="PTHR43108:SF8">
    <property type="entry name" value="SD21168P"/>
    <property type="match status" value="1"/>
</dbReference>
<dbReference type="Pfam" id="PF00884">
    <property type="entry name" value="Sulfatase"/>
    <property type="match status" value="1"/>
</dbReference>
<sequence>MLLVLVLMAAPGLWVASSSSHEALPAVGGPTAAGETGDTGEARRTPWNAIVVVVDDMDDFTCADAAAYLPRSAPWLVDQGRCFEDATAASPVCCPARAVISTGQLPHNNGVRRQNEAIRLVGTDTVQHDLAGAGVATYGVGKFLNGLNPGLIASGEFDSGFEQHDFWPNPSYYTYPLYDDEGEPYRPEEPVHTTVRAGENLRSFVAEQDDERPFYAYAAFFSPHDRTGGGPRGRRLPVPTPANVGREVPPFAWQPERDTRDKLLPFRALEEGRAYFEAKQATRVRSLYDVDDQMALTFAQLEEQGLLDTTMVLFTSDNGYALGENGWHGKAVPYSASVDVPMLAYVPTAMTERGVDDREVDLVDIAPTLYDLFDVEPAHLLDGHSLLSDYARTRGRLLSFANERSNFVLQESGYAPFRVPTWAALRTKDHLLVEFYRSGRLLEREFYADPLDQENLLWQDLPRAERTALWQRILPLVKDLRAMRTCAGTIEQGSPNPCP</sequence>
<accession>A0ABP8X224</accession>
<reference evidence="5" key="1">
    <citation type="journal article" date="2019" name="Int. J. Syst. Evol. Microbiol.">
        <title>The Global Catalogue of Microorganisms (GCM) 10K type strain sequencing project: providing services to taxonomists for standard genome sequencing and annotation.</title>
        <authorList>
            <consortium name="The Broad Institute Genomics Platform"/>
            <consortium name="The Broad Institute Genome Sequencing Center for Infectious Disease"/>
            <person name="Wu L."/>
            <person name="Ma J."/>
        </authorList>
    </citation>
    <scope>NUCLEOTIDE SEQUENCE [LARGE SCALE GENOMIC DNA]</scope>
    <source>
        <strain evidence="5">JCM 18127</strain>
    </source>
</reference>
<comment type="caution">
    <text evidence="4">The sequence shown here is derived from an EMBL/GenBank/DDBJ whole genome shotgun (WGS) entry which is preliminary data.</text>
</comment>
<evidence type="ECO:0000313" key="4">
    <source>
        <dbReference type="EMBL" id="GAA4697379.1"/>
    </source>
</evidence>
<evidence type="ECO:0000256" key="2">
    <source>
        <dbReference type="SAM" id="SignalP"/>
    </source>
</evidence>
<feature type="domain" description="Sulfatase N-terminal" evidence="3">
    <location>
        <begin position="48"/>
        <end position="375"/>
    </location>
</feature>
<proteinExistence type="predicted"/>
<protein>
    <recommendedName>
        <fullName evidence="3">Sulfatase N-terminal domain-containing protein</fullName>
    </recommendedName>
</protein>
<feature type="chain" id="PRO_5045751574" description="Sulfatase N-terminal domain-containing protein" evidence="2">
    <location>
        <begin position="23"/>
        <end position="499"/>
    </location>
</feature>
<dbReference type="Gene3D" id="3.40.720.10">
    <property type="entry name" value="Alkaline Phosphatase, subunit A"/>
    <property type="match status" value="1"/>
</dbReference>
<dbReference type="EMBL" id="BAABIM010000005">
    <property type="protein sequence ID" value="GAA4697379.1"/>
    <property type="molecule type" value="Genomic_DNA"/>
</dbReference>
<evidence type="ECO:0000259" key="3">
    <source>
        <dbReference type="Pfam" id="PF00884"/>
    </source>
</evidence>
<keyword evidence="5" id="KW-1185">Reference proteome</keyword>
<organism evidence="4 5">
    <name type="scientific">Nocardioides nanhaiensis</name>
    <dbReference type="NCBI Taxonomy" id="1476871"/>
    <lineage>
        <taxon>Bacteria</taxon>
        <taxon>Bacillati</taxon>
        <taxon>Actinomycetota</taxon>
        <taxon>Actinomycetes</taxon>
        <taxon>Propionibacteriales</taxon>
        <taxon>Nocardioidaceae</taxon>
        <taxon>Nocardioides</taxon>
    </lineage>
</organism>
<dbReference type="InterPro" id="IPR000917">
    <property type="entry name" value="Sulfatase_N"/>
</dbReference>
<evidence type="ECO:0000313" key="5">
    <source>
        <dbReference type="Proteomes" id="UP001500621"/>
    </source>
</evidence>
<keyword evidence="2" id="KW-0732">Signal</keyword>
<feature type="signal peptide" evidence="2">
    <location>
        <begin position="1"/>
        <end position="22"/>
    </location>
</feature>